<feature type="transmembrane region" description="Helical" evidence="1">
    <location>
        <begin position="159"/>
        <end position="178"/>
    </location>
</feature>
<evidence type="ECO:0000313" key="3">
    <source>
        <dbReference type="Proteomes" id="UP001268864"/>
    </source>
</evidence>
<name>A0ABU2FQ86_9EURY</name>
<proteinExistence type="predicted"/>
<keyword evidence="1" id="KW-0812">Transmembrane</keyword>
<evidence type="ECO:0000313" key="2">
    <source>
        <dbReference type="EMBL" id="MDS0282923.1"/>
    </source>
</evidence>
<protein>
    <submittedName>
        <fullName evidence="2">Uncharacterized protein</fullName>
    </submittedName>
</protein>
<dbReference type="Proteomes" id="UP001268864">
    <property type="component" value="Unassembled WGS sequence"/>
</dbReference>
<evidence type="ECO:0000256" key="1">
    <source>
        <dbReference type="SAM" id="Phobius"/>
    </source>
</evidence>
<sequence length="197" mass="21032">MVQFTALTRDERVNALLGWVLSGSVALAAVESLLRGAVLWAALTVVVLAVALVPPAATGRWRVMVPWPVVGLAAVAALLRAVGRSPELAGYLAVATFALLAVVELDAFTPVRMSRAFAVGFAALTTLAAQGCWIVGQYYSDRWLGTAFLRSQRELQWDIVLVTGVSVAVAAAFQWYFARTGHVGSHRRPQVRGDDAG</sequence>
<dbReference type="RefSeq" id="WP_310900762.1">
    <property type="nucleotide sequence ID" value="NZ_JAMQOS010000004.1"/>
</dbReference>
<feature type="transmembrane region" description="Helical" evidence="1">
    <location>
        <begin position="38"/>
        <end position="57"/>
    </location>
</feature>
<keyword evidence="1" id="KW-0472">Membrane</keyword>
<accession>A0ABU2FQ86</accession>
<comment type="caution">
    <text evidence="2">The sequence shown here is derived from an EMBL/GenBank/DDBJ whole genome shotgun (WGS) entry which is preliminary data.</text>
</comment>
<reference evidence="2 3" key="1">
    <citation type="submission" date="2022-06" db="EMBL/GenBank/DDBJ databases">
        <title>Halomicroarcula sp. a new haloarchaeum isolate from saline soil.</title>
        <authorList>
            <person name="Strakova D."/>
            <person name="Galisteo C."/>
            <person name="Sanchez-Porro C."/>
            <person name="Ventosa A."/>
        </authorList>
    </citation>
    <scope>NUCLEOTIDE SEQUENCE [LARGE SCALE GENOMIC DNA]</scope>
    <source>
        <strain evidence="2 3">S3CR25-11</strain>
    </source>
</reference>
<organism evidence="2 3">
    <name type="scientific">Haloarcula onubensis</name>
    <dbReference type="NCBI Taxonomy" id="2950539"/>
    <lineage>
        <taxon>Archaea</taxon>
        <taxon>Methanobacteriati</taxon>
        <taxon>Methanobacteriota</taxon>
        <taxon>Stenosarchaea group</taxon>
        <taxon>Halobacteria</taxon>
        <taxon>Halobacteriales</taxon>
        <taxon>Haloarculaceae</taxon>
        <taxon>Haloarcula</taxon>
    </lineage>
</organism>
<feature type="transmembrane region" description="Helical" evidence="1">
    <location>
        <begin position="64"/>
        <end position="82"/>
    </location>
</feature>
<feature type="transmembrane region" description="Helical" evidence="1">
    <location>
        <begin position="88"/>
        <end position="105"/>
    </location>
</feature>
<feature type="transmembrane region" description="Helical" evidence="1">
    <location>
        <begin position="117"/>
        <end position="139"/>
    </location>
</feature>
<keyword evidence="1" id="KW-1133">Transmembrane helix</keyword>
<keyword evidence="3" id="KW-1185">Reference proteome</keyword>
<dbReference type="EMBL" id="JAMQOS010000004">
    <property type="protein sequence ID" value="MDS0282923.1"/>
    <property type="molecule type" value="Genomic_DNA"/>
</dbReference>
<gene>
    <name evidence="2" type="ORF">NDI86_12385</name>
</gene>